<keyword evidence="2" id="KW-1185">Reference proteome</keyword>
<protein>
    <submittedName>
        <fullName evidence="1">Transcriptional regulator with XRE-family HTH domain</fullName>
    </submittedName>
</protein>
<evidence type="ECO:0000313" key="1">
    <source>
        <dbReference type="EMBL" id="MCP2000100.1"/>
    </source>
</evidence>
<reference evidence="1" key="1">
    <citation type="submission" date="2022-03" db="EMBL/GenBank/DDBJ databases">
        <title>Interactions between chemoautotrophic and heterotrophic bacteria.</title>
        <authorList>
            <person name="Santoro A."/>
        </authorList>
    </citation>
    <scope>NUCLEOTIDE SEQUENCE</scope>
    <source>
        <strain evidence="1">Nb-106</strain>
    </source>
</reference>
<dbReference type="EMBL" id="JALJZS010000002">
    <property type="protein sequence ID" value="MCP2000100.1"/>
    <property type="molecule type" value="Genomic_DNA"/>
</dbReference>
<proteinExistence type="predicted"/>
<evidence type="ECO:0000313" key="2">
    <source>
        <dbReference type="Proteomes" id="UP001205486"/>
    </source>
</evidence>
<comment type="caution">
    <text evidence="1">The sequence shown here is derived from an EMBL/GenBank/DDBJ whole genome shotgun (WGS) entry which is preliminary data.</text>
</comment>
<name>A0ACC6AMA3_NITWI</name>
<gene>
    <name evidence="1" type="ORF">J2S34_002548</name>
</gene>
<accession>A0ACC6AMA3</accession>
<sequence length="96" mass="10918">MGKGSQEEKKMMTDADKVEFGNRLAKLVAGKHWTDVEFAREASKRFRGPHDFRRCDISLYMRGIRFPDPSRLKAICETLGVEEKALKAEAHVGAKH</sequence>
<organism evidence="1 2">
    <name type="scientific">Nitrobacter winogradskyi</name>
    <name type="common">Nitrobacter agilis</name>
    <dbReference type="NCBI Taxonomy" id="913"/>
    <lineage>
        <taxon>Bacteria</taxon>
        <taxon>Pseudomonadati</taxon>
        <taxon>Pseudomonadota</taxon>
        <taxon>Alphaproteobacteria</taxon>
        <taxon>Hyphomicrobiales</taxon>
        <taxon>Nitrobacteraceae</taxon>
        <taxon>Nitrobacter</taxon>
    </lineage>
</organism>
<dbReference type="Proteomes" id="UP001205486">
    <property type="component" value="Unassembled WGS sequence"/>
</dbReference>